<feature type="region of interest" description="Disordered" evidence="1">
    <location>
        <begin position="127"/>
        <end position="157"/>
    </location>
</feature>
<keyword evidence="3" id="KW-1185">Reference proteome</keyword>
<name>A0ABQ9ZQP4_9CRUS</name>
<sequence length="157" mass="17987">MNLELNRIQEKVARAVSLFKIYIHGSFNCNSDCDTDRDSDRDCDQDSDSESHQDFNSDSHQDSDSDSDRDVSEPDPITIRIHLYSTLYAESEYELKNNHFSVYAHHKDYADAHGNVRNKVLFPEYSPNVKDGSTSSLINAHNDSNHQAADHRMTHIQ</sequence>
<proteinExistence type="predicted"/>
<organism evidence="2 3">
    <name type="scientific">Daphnia magna</name>
    <dbReference type="NCBI Taxonomy" id="35525"/>
    <lineage>
        <taxon>Eukaryota</taxon>
        <taxon>Metazoa</taxon>
        <taxon>Ecdysozoa</taxon>
        <taxon>Arthropoda</taxon>
        <taxon>Crustacea</taxon>
        <taxon>Branchiopoda</taxon>
        <taxon>Diplostraca</taxon>
        <taxon>Cladocera</taxon>
        <taxon>Anomopoda</taxon>
        <taxon>Daphniidae</taxon>
        <taxon>Daphnia</taxon>
    </lineage>
</organism>
<gene>
    <name evidence="2" type="ORF">OUZ56_030229</name>
</gene>
<reference evidence="2 3" key="1">
    <citation type="journal article" date="2023" name="Nucleic Acids Res.">
        <title>The hologenome of Daphnia magna reveals possible DNA methylation and microbiome-mediated evolution of the host genome.</title>
        <authorList>
            <person name="Chaturvedi A."/>
            <person name="Li X."/>
            <person name="Dhandapani V."/>
            <person name="Marshall H."/>
            <person name="Kissane S."/>
            <person name="Cuenca-Cambronero M."/>
            <person name="Asole G."/>
            <person name="Calvet F."/>
            <person name="Ruiz-Romero M."/>
            <person name="Marangio P."/>
            <person name="Guigo R."/>
            <person name="Rago D."/>
            <person name="Mirbahai L."/>
            <person name="Eastwood N."/>
            <person name="Colbourne J.K."/>
            <person name="Zhou J."/>
            <person name="Mallon E."/>
            <person name="Orsini L."/>
        </authorList>
    </citation>
    <scope>NUCLEOTIDE SEQUENCE [LARGE SCALE GENOMIC DNA]</scope>
    <source>
        <strain evidence="2">LRV0_1</strain>
    </source>
</reference>
<protein>
    <submittedName>
        <fullName evidence="2">Uncharacterized protein</fullName>
    </submittedName>
</protein>
<comment type="caution">
    <text evidence="2">The sequence shown here is derived from an EMBL/GenBank/DDBJ whole genome shotgun (WGS) entry which is preliminary data.</text>
</comment>
<feature type="compositionally biased region" description="Basic and acidic residues" evidence="1">
    <location>
        <begin position="148"/>
        <end position="157"/>
    </location>
</feature>
<evidence type="ECO:0000256" key="1">
    <source>
        <dbReference type="SAM" id="MobiDB-lite"/>
    </source>
</evidence>
<accession>A0ABQ9ZQP4</accession>
<feature type="region of interest" description="Disordered" evidence="1">
    <location>
        <begin position="34"/>
        <end position="75"/>
    </location>
</feature>
<feature type="compositionally biased region" description="Polar residues" evidence="1">
    <location>
        <begin position="131"/>
        <end position="147"/>
    </location>
</feature>
<dbReference type="EMBL" id="JAOYFB010000005">
    <property type="protein sequence ID" value="KAK4015246.1"/>
    <property type="molecule type" value="Genomic_DNA"/>
</dbReference>
<evidence type="ECO:0000313" key="2">
    <source>
        <dbReference type="EMBL" id="KAK4015246.1"/>
    </source>
</evidence>
<evidence type="ECO:0000313" key="3">
    <source>
        <dbReference type="Proteomes" id="UP001234178"/>
    </source>
</evidence>
<feature type="compositionally biased region" description="Basic and acidic residues" evidence="1">
    <location>
        <begin position="34"/>
        <end position="72"/>
    </location>
</feature>
<dbReference type="Proteomes" id="UP001234178">
    <property type="component" value="Unassembled WGS sequence"/>
</dbReference>